<dbReference type="EMBL" id="JBDNCH010000002">
    <property type="protein sequence ID" value="MEN9060030.1"/>
    <property type="molecule type" value="Genomic_DNA"/>
</dbReference>
<evidence type="ECO:0000313" key="2">
    <source>
        <dbReference type="EMBL" id="MEN9060030.1"/>
    </source>
</evidence>
<protein>
    <submittedName>
        <fullName evidence="2">Uncharacterized protein</fullName>
    </submittedName>
</protein>
<feature type="region of interest" description="Disordered" evidence="1">
    <location>
        <begin position="72"/>
        <end position="104"/>
    </location>
</feature>
<evidence type="ECO:0000256" key="1">
    <source>
        <dbReference type="SAM" id="MobiDB-lite"/>
    </source>
</evidence>
<name>A0AAW9SMI5_9RHOB</name>
<feature type="compositionally biased region" description="Basic residues" evidence="1">
    <location>
        <begin position="88"/>
        <end position="104"/>
    </location>
</feature>
<feature type="compositionally biased region" description="Polar residues" evidence="1">
    <location>
        <begin position="33"/>
        <end position="47"/>
    </location>
</feature>
<keyword evidence="3" id="KW-1185">Reference proteome</keyword>
<sequence length="104" mass="11843">MLELDDLERLKKQIQSLTRMRKQQMKLSEKSLQDLTPKQAQKASADQSWLGMEIDKAAREAHAAAVDLGIADPRSAESYGPVDYRPSAFHHYRHQPTKPRCRAA</sequence>
<organism evidence="2 3">
    <name type="scientific">Ponticoccus litoralis</name>
    <dbReference type="NCBI Taxonomy" id="422297"/>
    <lineage>
        <taxon>Bacteria</taxon>
        <taxon>Pseudomonadati</taxon>
        <taxon>Pseudomonadota</taxon>
        <taxon>Alphaproteobacteria</taxon>
        <taxon>Rhodobacterales</taxon>
        <taxon>Roseobacteraceae</taxon>
        <taxon>Ponticoccus</taxon>
    </lineage>
</organism>
<proteinExistence type="predicted"/>
<evidence type="ECO:0000313" key="3">
    <source>
        <dbReference type="Proteomes" id="UP001428774"/>
    </source>
</evidence>
<dbReference type="RefSeq" id="WP_347165177.1">
    <property type="nucleotide sequence ID" value="NZ_JBDNCH010000002.1"/>
</dbReference>
<accession>A0AAW9SMI5</accession>
<dbReference type="Proteomes" id="UP001428774">
    <property type="component" value="Unassembled WGS sequence"/>
</dbReference>
<dbReference type="AlphaFoldDB" id="A0AAW9SMI5"/>
<reference evidence="2 3" key="1">
    <citation type="submission" date="2024-05" db="EMBL/GenBank/DDBJ databases">
        <title>Genome sequence of Ponticoccus litoralis KCCM 90028.</title>
        <authorList>
            <person name="Kim J.M."/>
            <person name="Lee J.K."/>
            <person name="Choi B.J."/>
            <person name="Bayburt H."/>
            <person name="Baek J.H."/>
            <person name="Jeon C.O."/>
        </authorList>
    </citation>
    <scope>NUCLEOTIDE SEQUENCE [LARGE SCALE GENOMIC DNA]</scope>
    <source>
        <strain evidence="2 3">KCCM 90028</strain>
    </source>
</reference>
<feature type="region of interest" description="Disordered" evidence="1">
    <location>
        <begin position="25"/>
        <end position="47"/>
    </location>
</feature>
<comment type="caution">
    <text evidence="2">The sequence shown here is derived from an EMBL/GenBank/DDBJ whole genome shotgun (WGS) entry which is preliminary data.</text>
</comment>
<gene>
    <name evidence="2" type="ORF">ABFB10_02230</name>
</gene>